<dbReference type="Proteomes" id="UP000824120">
    <property type="component" value="Chromosome 5"/>
</dbReference>
<dbReference type="OrthoDB" id="1281546at2759"/>
<comment type="caution">
    <text evidence="1">The sequence shown here is derived from an EMBL/GenBank/DDBJ whole genome shotgun (WGS) entry which is preliminary data.</text>
</comment>
<accession>A0A9J5Z2Y4</accession>
<keyword evidence="2" id="KW-1185">Reference proteome</keyword>
<dbReference type="EMBL" id="JACXVP010000005">
    <property type="protein sequence ID" value="KAG5607307.1"/>
    <property type="molecule type" value="Genomic_DNA"/>
</dbReference>
<gene>
    <name evidence="1" type="ORF">H5410_028799</name>
</gene>
<protein>
    <recommendedName>
        <fullName evidence="3">Zinc finger GRF-type domain-containing protein</fullName>
    </recommendedName>
</protein>
<evidence type="ECO:0000313" key="1">
    <source>
        <dbReference type="EMBL" id="KAG5607307.1"/>
    </source>
</evidence>
<evidence type="ECO:0000313" key="2">
    <source>
        <dbReference type="Proteomes" id="UP000824120"/>
    </source>
</evidence>
<dbReference type="AlphaFoldDB" id="A0A9J5Z2Y4"/>
<name>A0A9J5Z2Y4_SOLCO</name>
<evidence type="ECO:0008006" key="3">
    <source>
        <dbReference type="Google" id="ProtNLM"/>
    </source>
</evidence>
<reference evidence="1 2" key="1">
    <citation type="submission" date="2020-09" db="EMBL/GenBank/DDBJ databases">
        <title>De no assembly of potato wild relative species, Solanum commersonii.</title>
        <authorList>
            <person name="Cho K."/>
        </authorList>
    </citation>
    <scope>NUCLEOTIDE SEQUENCE [LARGE SCALE GENOMIC DNA]</scope>
    <source>
        <strain evidence="1">LZ3.2</strain>
        <tissue evidence="1">Leaf</tissue>
    </source>
</reference>
<organism evidence="1 2">
    <name type="scientific">Solanum commersonii</name>
    <name type="common">Commerson's wild potato</name>
    <name type="synonym">Commerson's nightshade</name>
    <dbReference type="NCBI Taxonomy" id="4109"/>
    <lineage>
        <taxon>Eukaryota</taxon>
        <taxon>Viridiplantae</taxon>
        <taxon>Streptophyta</taxon>
        <taxon>Embryophyta</taxon>
        <taxon>Tracheophyta</taxon>
        <taxon>Spermatophyta</taxon>
        <taxon>Magnoliopsida</taxon>
        <taxon>eudicotyledons</taxon>
        <taxon>Gunneridae</taxon>
        <taxon>Pentapetalae</taxon>
        <taxon>asterids</taxon>
        <taxon>lamiids</taxon>
        <taxon>Solanales</taxon>
        <taxon>Solanaceae</taxon>
        <taxon>Solanoideae</taxon>
        <taxon>Solaneae</taxon>
        <taxon>Solanum</taxon>
    </lineage>
</organism>
<proteinExistence type="predicted"/>
<sequence length="112" mass="13036">MRSINLTNFCMEEDDYTTKKKVYCNHGLVVHLKTSWISNNSGRRYWSCSYYGDKENIDLKSKFVILKLIQKLGELENIVESSQTSATAFELIEVTEEVDKLTREISNKMMIV</sequence>